<sequence>MAQSSFWDEIRKIPPVTRFLCGSTLAVSLPVMLQVLPATTVIFVKELVTQRFEVWRLFSSFFLGSSGINFIFDFAMLYRNSNSIETENYLGRSADYAWQLLLAAAGILALNIPLRSYIHTRPLLLCLTYLSSSLAPPSAQTSFFGLLTLPVKYLPYVLVGLDLIMGGPQFAAQSISGCVVGHAWWYLVWREARRGPGGWEKAPGWLVNLVGNGLEGAGGSASGGVGGSGVHVIPPRREREQTTGGHRWGSGHRLGSD</sequence>
<comment type="function">
    <text evidence="7">May be involved in the degradation of misfolded endoplasmic reticulum (ER) luminal proteins.</text>
</comment>
<dbReference type="GO" id="GO:0006950">
    <property type="term" value="P:response to stress"/>
    <property type="evidence" value="ECO:0007669"/>
    <property type="project" value="UniProtKB-ARBA"/>
</dbReference>
<evidence type="ECO:0000256" key="4">
    <source>
        <dbReference type="ARBA" id="ARBA00022824"/>
    </source>
</evidence>
<proteinExistence type="inferred from homology"/>
<evidence type="ECO:0000256" key="6">
    <source>
        <dbReference type="ARBA" id="ARBA00023136"/>
    </source>
</evidence>
<evidence type="ECO:0000256" key="1">
    <source>
        <dbReference type="ARBA" id="ARBA00004477"/>
    </source>
</evidence>
<accession>A0A067PZE2</accession>
<dbReference type="SUPFAM" id="SSF144091">
    <property type="entry name" value="Rhomboid-like"/>
    <property type="match status" value="1"/>
</dbReference>
<feature type="transmembrane region" description="Helical" evidence="7">
    <location>
        <begin position="170"/>
        <end position="189"/>
    </location>
</feature>
<dbReference type="Proteomes" id="UP000027265">
    <property type="component" value="Unassembled WGS sequence"/>
</dbReference>
<evidence type="ECO:0000256" key="2">
    <source>
        <dbReference type="ARBA" id="ARBA00008917"/>
    </source>
</evidence>
<dbReference type="InterPro" id="IPR007599">
    <property type="entry name" value="DER1"/>
</dbReference>
<protein>
    <recommendedName>
        <fullName evidence="7">Derlin</fullName>
    </recommendedName>
</protein>
<dbReference type="HOGENOM" id="CLU_051898_2_0_1"/>
<feature type="transmembrane region" description="Helical" evidence="7">
    <location>
        <begin position="56"/>
        <end position="76"/>
    </location>
</feature>
<name>A0A067PZE2_9AGAM</name>
<feature type="transmembrane region" description="Helical" evidence="7">
    <location>
        <begin position="96"/>
        <end position="114"/>
    </location>
</feature>
<dbReference type="STRING" id="933084.A0A067PZE2"/>
<dbReference type="InterPro" id="IPR035952">
    <property type="entry name" value="Rhomboid-like_sf"/>
</dbReference>
<evidence type="ECO:0000256" key="7">
    <source>
        <dbReference type="RuleBase" id="RU363059"/>
    </source>
</evidence>
<dbReference type="AlphaFoldDB" id="A0A067PZE2"/>
<evidence type="ECO:0000256" key="3">
    <source>
        <dbReference type="ARBA" id="ARBA00022692"/>
    </source>
</evidence>
<evidence type="ECO:0000313" key="10">
    <source>
        <dbReference type="Proteomes" id="UP000027265"/>
    </source>
</evidence>
<comment type="subcellular location">
    <subcellularLocation>
        <location evidence="1 7">Endoplasmic reticulum membrane</location>
        <topology evidence="1 7">Multi-pass membrane protein</topology>
    </subcellularLocation>
</comment>
<dbReference type="Pfam" id="PF04511">
    <property type="entry name" value="DER1"/>
    <property type="match status" value="1"/>
</dbReference>
<gene>
    <name evidence="9" type="ORF">JAAARDRAFT_126083</name>
</gene>
<feature type="region of interest" description="Disordered" evidence="8">
    <location>
        <begin position="221"/>
        <end position="257"/>
    </location>
</feature>
<evidence type="ECO:0000256" key="5">
    <source>
        <dbReference type="ARBA" id="ARBA00022989"/>
    </source>
</evidence>
<organism evidence="9 10">
    <name type="scientific">Jaapia argillacea MUCL 33604</name>
    <dbReference type="NCBI Taxonomy" id="933084"/>
    <lineage>
        <taxon>Eukaryota</taxon>
        <taxon>Fungi</taxon>
        <taxon>Dikarya</taxon>
        <taxon>Basidiomycota</taxon>
        <taxon>Agaricomycotina</taxon>
        <taxon>Agaricomycetes</taxon>
        <taxon>Agaricomycetidae</taxon>
        <taxon>Jaapiales</taxon>
        <taxon>Jaapiaceae</taxon>
        <taxon>Jaapia</taxon>
    </lineage>
</organism>
<dbReference type="PANTHER" id="PTHR11009">
    <property type="entry name" value="DER1-LIKE PROTEIN, DERLIN"/>
    <property type="match status" value="1"/>
</dbReference>
<keyword evidence="4 7" id="KW-0256">Endoplasmic reticulum</keyword>
<dbReference type="OrthoDB" id="1716531at2759"/>
<evidence type="ECO:0000313" key="9">
    <source>
        <dbReference type="EMBL" id="KDQ60069.1"/>
    </source>
</evidence>
<keyword evidence="5 7" id="KW-1133">Transmembrane helix</keyword>
<keyword evidence="6 7" id="KW-0472">Membrane</keyword>
<feature type="transmembrane region" description="Helical" evidence="7">
    <location>
        <begin position="25"/>
        <end position="44"/>
    </location>
</feature>
<dbReference type="InParanoid" id="A0A067PZE2"/>
<dbReference type="EMBL" id="KL197714">
    <property type="protein sequence ID" value="KDQ60069.1"/>
    <property type="molecule type" value="Genomic_DNA"/>
</dbReference>
<evidence type="ECO:0000256" key="8">
    <source>
        <dbReference type="SAM" id="MobiDB-lite"/>
    </source>
</evidence>
<keyword evidence="10" id="KW-1185">Reference proteome</keyword>
<keyword evidence="3 7" id="KW-0812">Transmembrane</keyword>
<dbReference type="GO" id="GO:0005789">
    <property type="term" value="C:endoplasmic reticulum membrane"/>
    <property type="evidence" value="ECO:0007669"/>
    <property type="project" value="UniProtKB-SubCell"/>
</dbReference>
<reference evidence="10" key="1">
    <citation type="journal article" date="2014" name="Proc. Natl. Acad. Sci. U.S.A.">
        <title>Extensive sampling of basidiomycete genomes demonstrates inadequacy of the white-rot/brown-rot paradigm for wood decay fungi.</title>
        <authorList>
            <person name="Riley R."/>
            <person name="Salamov A.A."/>
            <person name="Brown D.W."/>
            <person name="Nagy L.G."/>
            <person name="Floudas D."/>
            <person name="Held B.W."/>
            <person name="Levasseur A."/>
            <person name="Lombard V."/>
            <person name="Morin E."/>
            <person name="Otillar R."/>
            <person name="Lindquist E.A."/>
            <person name="Sun H."/>
            <person name="LaButti K.M."/>
            <person name="Schmutz J."/>
            <person name="Jabbour D."/>
            <person name="Luo H."/>
            <person name="Baker S.E."/>
            <person name="Pisabarro A.G."/>
            <person name="Walton J.D."/>
            <person name="Blanchette R.A."/>
            <person name="Henrissat B."/>
            <person name="Martin F."/>
            <person name="Cullen D."/>
            <person name="Hibbett D.S."/>
            <person name="Grigoriev I.V."/>
        </authorList>
    </citation>
    <scope>NUCLEOTIDE SEQUENCE [LARGE SCALE GENOMIC DNA]</scope>
    <source>
        <strain evidence="10">MUCL 33604</strain>
    </source>
</reference>
<feature type="transmembrane region" description="Helical" evidence="7">
    <location>
        <begin position="126"/>
        <end position="150"/>
    </location>
</feature>
<comment type="similarity">
    <text evidence="2 7">Belongs to the derlin family.</text>
</comment>